<dbReference type="EMBL" id="CP076023">
    <property type="protein sequence ID" value="QWC16768.1"/>
    <property type="molecule type" value="Genomic_DNA"/>
</dbReference>
<keyword evidence="1" id="KW-0472">Membrane</keyword>
<keyword evidence="3" id="KW-1185">Reference proteome</keyword>
<keyword evidence="1" id="KW-0812">Transmembrane</keyword>
<evidence type="ECO:0000313" key="3">
    <source>
        <dbReference type="Proteomes" id="UP000679335"/>
    </source>
</evidence>
<keyword evidence="1" id="KW-1133">Transmembrane helix</keyword>
<sequence>MREAHPRRRAVWLTVIGLAFVLGGSVAWLGWSAMEARDALLAARTEVGQLQAQARAGEIDDARATLTDVQRHASLARERTSGPLWAVAGALPWAGPHVDAVRAVAEAVDELATHALPPLVEATALVDPAALRPVNGRVDVQPLAEVAPQISGADTAVRASLQRIEDVDTAGLIDAVAGPVADLRGQLAEVAADTATASRAAALLPAMLGIDGPRTYLVLVQNNAEPRATGGIAGAVLLLRAVDGRLEVLEQRRGGDLSGLAEPVVTLSDAEKDLFGPLLGTDMRDVNFTPDFPRSARIAQAVWEAQVGGSVDGVLSVDPGALALVLGATGPIMLPDGTELNADNVVPRLLNEVYLELADPVLQDEFFAATAAAVFGAVSGGQGDPVRVVDALAEAARRGRLMVWSADEDEQGRLSGTVLSGELRGRSGDDAVIGLYLNDGTQAKLGYYLNVDAEVKVLECLAGGAQRVRVSSTFMYAPPDDVVDLPRYLLGLDGIVPLGDFRTNVLLYVPAKGSLEAVRVNNEPASLHAQIHEGLAVGALTWTFTPGQVYKMEADITTGPGQNGTVQLRTSPLATGFDHVSAVSKCVEAR</sequence>
<reference evidence="2 3" key="1">
    <citation type="submission" date="2021-05" db="EMBL/GenBank/DDBJ databases">
        <title>Novel species in genus Cellulomonas.</title>
        <authorList>
            <person name="Zhang G."/>
        </authorList>
    </citation>
    <scope>NUCLEOTIDE SEQUENCE [LARGE SCALE GENOMIC DNA]</scope>
    <source>
        <strain evidence="3">zg-ZUI157</strain>
    </source>
</reference>
<dbReference type="Pfam" id="PF13196">
    <property type="entry name" value="DUF4012"/>
    <property type="match status" value="1"/>
</dbReference>
<protein>
    <submittedName>
        <fullName evidence="2">DUF4012 domain-containing protein</fullName>
    </submittedName>
</protein>
<name>A0ABX8GLQ3_9CELL</name>
<accession>A0ABX8GLQ3</accession>
<dbReference type="InterPro" id="IPR025101">
    <property type="entry name" value="DUF4012"/>
</dbReference>
<evidence type="ECO:0000313" key="2">
    <source>
        <dbReference type="EMBL" id="QWC16768.1"/>
    </source>
</evidence>
<organism evidence="2 3">
    <name type="scientific">Cellulomonas dongxiuzhuiae</name>
    <dbReference type="NCBI Taxonomy" id="2819979"/>
    <lineage>
        <taxon>Bacteria</taxon>
        <taxon>Bacillati</taxon>
        <taxon>Actinomycetota</taxon>
        <taxon>Actinomycetes</taxon>
        <taxon>Micrococcales</taxon>
        <taxon>Cellulomonadaceae</taxon>
        <taxon>Cellulomonas</taxon>
    </lineage>
</organism>
<dbReference type="Proteomes" id="UP000679335">
    <property type="component" value="Chromosome"/>
</dbReference>
<dbReference type="RefSeq" id="WP_214765672.1">
    <property type="nucleotide sequence ID" value="NZ_CP076023.1"/>
</dbReference>
<evidence type="ECO:0000256" key="1">
    <source>
        <dbReference type="SAM" id="Phobius"/>
    </source>
</evidence>
<feature type="transmembrane region" description="Helical" evidence="1">
    <location>
        <begin position="12"/>
        <end position="31"/>
    </location>
</feature>
<proteinExistence type="predicted"/>
<gene>
    <name evidence="2" type="ORF">KKR89_03740</name>
</gene>